<evidence type="ECO:0000256" key="1">
    <source>
        <dbReference type="ARBA" id="ARBA00093634"/>
    </source>
</evidence>
<dbReference type="EMBL" id="WNWR01000082">
    <property type="protein sequence ID" value="KAE9991771.1"/>
    <property type="molecule type" value="Genomic_DNA"/>
</dbReference>
<feature type="region of interest" description="Disordered" evidence="2">
    <location>
        <begin position="108"/>
        <end position="145"/>
    </location>
</feature>
<dbReference type="PANTHER" id="PTHR31996">
    <property type="entry name" value="COILED-COIL DOMAIN-CONTAINING PROTEIN 115"/>
    <property type="match status" value="1"/>
</dbReference>
<feature type="compositionally biased region" description="Basic and acidic residues" evidence="2">
    <location>
        <begin position="128"/>
        <end position="145"/>
    </location>
</feature>
<dbReference type="GO" id="GO:0051082">
    <property type="term" value="F:unfolded protein binding"/>
    <property type="evidence" value="ECO:0007669"/>
    <property type="project" value="TreeGrafter"/>
</dbReference>
<reference evidence="4 6" key="1">
    <citation type="submission" date="2019-07" db="EMBL/GenBank/DDBJ databases">
        <title>Venturia inaequalis Genome Resource.</title>
        <authorList>
            <person name="Lichtner F.J."/>
        </authorList>
    </citation>
    <scope>NUCLEOTIDE SEQUENCE [LARGE SCALE GENOMIC DNA]</scope>
    <source>
        <strain evidence="3 5">120213</strain>
        <strain evidence="4 6">DMI_063113</strain>
    </source>
</reference>
<dbReference type="GO" id="GO:0070072">
    <property type="term" value="P:vacuolar proton-transporting V-type ATPase complex assembly"/>
    <property type="evidence" value="ECO:0007669"/>
    <property type="project" value="InterPro"/>
</dbReference>
<dbReference type="Proteomes" id="UP000490939">
    <property type="component" value="Unassembled WGS sequence"/>
</dbReference>
<dbReference type="InterPro" id="IPR040357">
    <property type="entry name" value="Vma22/CCDC115"/>
</dbReference>
<name>A0A8H3VNT2_VENIN</name>
<evidence type="ECO:0000313" key="3">
    <source>
        <dbReference type="EMBL" id="KAE9980193.1"/>
    </source>
</evidence>
<dbReference type="Proteomes" id="UP000447873">
    <property type="component" value="Unassembled WGS sequence"/>
</dbReference>
<dbReference type="AlphaFoldDB" id="A0A8H3VNT2"/>
<evidence type="ECO:0000313" key="5">
    <source>
        <dbReference type="Proteomes" id="UP000447873"/>
    </source>
</evidence>
<sequence>MEHAVSHHTNRGDGAEKLWLKLDDLFEQYLNLLDQYQEARQQLSAQLSSGYMSLAKANFASTSRASRYGPDYYDERMRASRKITVVEKGLGEENFVVTCCLNSGEYSKRETESESVPAEPDCEEAKEDENPTKTEEDVNERPKIDPRDPIRWFGLLVPPSLRSAQSKFIGIAEGPVPQLVTLTKELRALEIEIGRTRKSIKKIEK</sequence>
<protein>
    <recommendedName>
        <fullName evidence="1">Vacuolar ATPase assembly protein VMA22</fullName>
    </recommendedName>
</protein>
<dbReference type="GO" id="GO:1990871">
    <property type="term" value="C:Vma12-Vma22 assembly complex"/>
    <property type="evidence" value="ECO:0007669"/>
    <property type="project" value="TreeGrafter"/>
</dbReference>
<organism evidence="4 6">
    <name type="scientific">Venturia inaequalis</name>
    <name type="common">Apple scab fungus</name>
    <dbReference type="NCBI Taxonomy" id="5025"/>
    <lineage>
        <taxon>Eukaryota</taxon>
        <taxon>Fungi</taxon>
        <taxon>Dikarya</taxon>
        <taxon>Ascomycota</taxon>
        <taxon>Pezizomycotina</taxon>
        <taxon>Dothideomycetes</taxon>
        <taxon>Pleosporomycetidae</taxon>
        <taxon>Venturiales</taxon>
        <taxon>Venturiaceae</taxon>
        <taxon>Venturia</taxon>
    </lineage>
</organism>
<dbReference type="Pfam" id="PF21730">
    <property type="entry name" value="Vma22_CCDC115"/>
    <property type="match status" value="1"/>
</dbReference>
<comment type="caution">
    <text evidence="4">The sequence shown here is derived from an EMBL/GenBank/DDBJ whole genome shotgun (WGS) entry which is preliminary data.</text>
</comment>
<accession>A0A8H3VNT2</accession>
<dbReference type="EMBL" id="WNWS01000107">
    <property type="protein sequence ID" value="KAE9980193.1"/>
    <property type="molecule type" value="Genomic_DNA"/>
</dbReference>
<dbReference type="OrthoDB" id="408631at2759"/>
<keyword evidence="6" id="KW-1185">Reference proteome</keyword>
<gene>
    <name evidence="4" type="ORF">EG327_010966</name>
    <name evidence="3" type="ORF">EG328_000426</name>
</gene>
<dbReference type="PANTHER" id="PTHR31996:SF2">
    <property type="entry name" value="COILED-COIL DOMAIN-CONTAINING PROTEIN 115"/>
    <property type="match status" value="1"/>
</dbReference>
<evidence type="ECO:0000256" key="2">
    <source>
        <dbReference type="SAM" id="MobiDB-lite"/>
    </source>
</evidence>
<evidence type="ECO:0000313" key="4">
    <source>
        <dbReference type="EMBL" id="KAE9991771.1"/>
    </source>
</evidence>
<proteinExistence type="predicted"/>
<evidence type="ECO:0000313" key="6">
    <source>
        <dbReference type="Proteomes" id="UP000490939"/>
    </source>
</evidence>